<reference evidence="1" key="1">
    <citation type="journal article" date="2021" name="Mol. Plant Microbe Interact.">
        <title>Complete Genome Sequence of the Plant-Pathogenic Fungus Colletotrichum lupini.</title>
        <authorList>
            <person name="Baroncelli R."/>
            <person name="Pensec F."/>
            <person name="Da Lio D."/>
            <person name="Boufleur T."/>
            <person name="Vicente I."/>
            <person name="Sarrocco S."/>
            <person name="Picot A."/>
            <person name="Baraldi E."/>
            <person name="Sukno S."/>
            <person name="Thon M."/>
            <person name="Le Floch G."/>
        </authorList>
    </citation>
    <scope>NUCLEOTIDE SEQUENCE</scope>
    <source>
        <strain evidence="1">IMI 504893</strain>
    </source>
</reference>
<keyword evidence="2" id="KW-1185">Reference proteome</keyword>
<evidence type="ECO:0000313" key="1">
    <source>
        <dbReference type="EMBL" id="UQC76042.1"/>
    </source>
</evidence>
<sequence>MTDRRELVYTRTFNQSFSYFHTVIPFDIGEYRASLACDILLIAVSSLYREISLIMIHAMMNGNPEEGSLYTPSSPFPSPTAAGASAGLRGQVKTAVWRDGYGRACSTGLAYTRFEVRVPA</sequence>
<gene>
    <name evidence="1" type="ORF">CLUP02_17553</name>
</gene>
<dbReference type="Proteomes" id="UP000830671">
    <property type="component" value="Chromosome 10"/>
</dbReference>
<protein>
    <submittedName>
        <fullName evidence="1">Uncharacterized protein</fullName>
    </submittedName>
</protein>
<dbReference type="AlphaFoldDB" id="A0A9Q8WAW2"/>
<name>A0A9Q8WAW2_9PEZI</name>
<organism evidence="1 2">
    <name type="scientific">Colletotrichum lupini</name>
    <dbReference type="NCBI Taxonomy" id="145971"/>
    <lineage>
        <taxon>Eukaryota</taxon>
        <taxon>Fungi</taxon>
        <taxon>Dikarya</taxon>
        <taxon>Ascomycota</taxon>
        <taxon>Pezizomycotina</taxon>
        <taxon>Sordariomycetes</taxon>
        <taxon>Hypocreomycetidae</taxon>
        <taxon>Glomerellales</taxon>
        <taxon>Glomerellaceae</taxon>
        <taxon>Colletotrichum</taxon>
        <taxon>Colletotrichum acutatum species complex</taxon>
    </lineage>
</organism>
<dbReference type="EMBL" id="CP019472">
    <property type="protein sequence ID" value="UQC76042.1"/>
    <property type="molecule type" value="Genomic_DNA"/>
</dbReference>
<dbReference type="GeneID" id="73351471"/>
<dbReference type="RefSeq" id="XP_049137685.1">
    <property type="nucleotide sequence ID" value="XM_049296461.1"/>
</dbReference>
<evidence type="ECO:0000313" key="2">
    <source>
        <dbReference type="Proteomes" id="UP000830671"/>
    </source>
</evidence>
<dbReference type="KEGG" id="clup:CLUP02_17553"/>
<proteinExistence type="predicted"/>
<accession>A0A9Q8WAW2</accession>